<proteinExistence type="predicted"/>
<dbReference type="InterPro" id="IPR010502">
    <property type="entry name" value="Carb-bd_dom_fam9"/>
</dbReference>
<sequence>MTSLVAQNQPKKEYYPGNCTKNELSIDGKLDEPDWQKATWLDDFTQYEPSEGKKPSQKTEFAILLDENSIYVGFKCWDNHPDSIVQRLTRRDEMDGDFVAVQFDSYFDKRTAFSFMANAAGIKNDFIISNDGENEDNTWDPIWLVKTSRDDKGWYAEIKIPLTQLRFEGNAEQTWGLQIGRSLFRKQEVSLWQASSRKTSGWVSQYGELKGLKNLKSRKVADIMPYAVVRADRFEKEFGNPFKESGKKNHLDGGLDGKLGLTNNLTLDFTINPDFGQVEADPSQVNLSSFETFFQEKRPFFIEGKNILSFPLMFGDGDLASENLFYSRRIGRRPHYDPELKDGEYMNAPEFTSILGAAKITGKTKTGWSLGILESLTSEEFADISNGTQRREMIEPFTNYTIGRVQKDFNKGNTLLGGIFTSVNRNLSEEQLNYLHKSAFTGGFDFVHKWHNKDWEFDLSTYFSRVEGSAEAITNTQESWIHGFQRPDASYLKLDTTRTSLSGQGGKVVLSKNGGKLRFMAATAWKSPGLELNDVGYMRQADNILEVFWVGYRIYEPFSIFRNMNLNFNQWTEWNFGGELTGPGGNINAHTQLKNYWNFHLGGNWNGEGLSTTELRGGPALKTSGSKNVWFAFGSNDQKRLTGEAQIMLLGGNEKNSKQMFDCGISFGYRPSKSLKITLSPNFNSNNDELQYVTQQDYLNKTDYIFARIHQKTLSASLRINYIITPNLSIEYWGQPFLASGKYTEFKRITNSRATNYTDRFSLLNGNELAYVNPDEMYRVSDLSGNQLYTFDQPDFNVKEFLSNMVVRWEYLPGSTIYLVWSQSRDQSVSNGNFNLHNDFKTLFDDKPYNVFLLKMSFRLGK</sequence>
<dbReference type="InterPro" id="IPR019825">
    <property type="entry name" value="Lectin_legB_Mn/Ca_BS"/>
</dbReference>
<organism evidence="3 4">
    <name type="scientific">Aquipluma nitroreducens</name>
    <dbReference type="NCBI Taxonomy" id="2010828"/>
    <lineage>
        <taxon>Bacteria</taxon>
        <taxon>Pseudomonadati</taxon>
        <taxon>Bacteroidota</taxon>
        <taxon>Bacteroidia</taxon>
        <taxon>Marinilabiliales</taxon>
        <taxon>Prolixibacteraceae</taxon>
        <taxon>Aquipluma</taxon>
    </lineage>
</organism>
<dbReference type="GO" id="GO:0016052">
    <property type="term" value="P:carbohydrate catabolic process"/>
    <property type="evidence" value="ECO:0007669"/>
    <property type="project" value="InterPro"/>
</dbReference>
<dbReference type="GO" id="GO:0030246">
    <property type="term" value="F:carbohydrate binding"/>
    <property type="evidence" value="ECO:0007669"/>
    <property type="project" value="InterPro"/>
</dbReference>
<gene>
    <name evidence="3" type="ORF">AQPE_4484</name>
</gene>
<feature type="domain" description="Carbohydrate-binding" evidence="1">
    <location>
        <begin position="26"/>
        <end position="177"/>
    </location>
</feature>
<dbReference type="AlphaFoldDB" id="A0A5K7SFG5"/>
<feature type="domain" description="DUF5916" evidence="2">
    <location>
        <begin position="224"/>
        <end position="858"/>
    </location>
</feature>
<dbReference type="Gene3D" id="2.60.40.1190">
    <property type="match status" value="1"/>
</dbReference>
<dbReference type="InterPro" id="IPR045670">
    <property type="entry name" value="DUF5916"/>
</dbReference>
<evidence type="ECO:0000259" key="2">
    <source>
        <dbReference type="Pfam" id="PF19313"/>
    </source>
</evidence>
<accession>A0A5K7SFG5</accession>
<protein>
    <submittedName>
        <fullName evidence="3">Uncharacterized protein</fullName>
    </submittedName>
</protein>
<dbReference type="Pfam" id="PF06452">
    <property type="entry name" value="CBM9_1"/>
    <property type="match status" value="1"/>
</dbReference>
<evidence type="ECO:0000313" key="4">
    <source>
        <dbReference type="Proteomes" id="UP001193389"/>
    </source>
</evidence>
<dbReference type="SUPFAM" id="SSF49344">
    <property type="entry name" value="CBD9-like"/>
    <property type="match status" value="1"/>
</dbReference>
<dbReference type="KEGG" id="anf:AQPE_4484"/>
<dbReference type="EMBL" id="AP018694">
    <property type="protein sequence ID" value="BBE20293.1"/>
    <property type="molecule type" value="Genomic_DNA"/>
</dbReference>
<name>A0A5K7SFG5_9BACT</name>
<evidence type="ECO:0000259" key="1">
    <source>
        <dbReference type="Pfam" id="PF06452"/>
    </source>
</evidence>
<dbReference type="Proteomes" id="UP001193389">
    <property type="component" value="Chromosome"/>
</dbReference>
<dbReference type="PROSITE" id="PS00307">
    <property type="entry name" value="LECTIN_LEGUME_BETA"/>
    <property type="match status" value="1"/>
</dbReference>
<dbReference type="CDD" id="cd09618">
    <property type="entry name" value="CBM9_like_2"/>
    <property type="match status" value="1"/>
</dbReference>
<reference evidence="3" key="1">
    <citation type="journal article" date="2020" name="Int. J. Syst. Evol. Microbiol.">
        <title>Aquipluma nitroreducens gen. nov. sp. nov., a novel facultatively anaerobic bacterium isolated from a freshwater lake.</title>
        <authorList>
            <person name="Watanabe M."/>
            <person name="Kojima H."/>
            <person name="Fukui M."/>
        </authorList>
    </citation>
    <scope>NUCLEOTIDE SEQUENCE</scope>
    <source>
        <strain evidence="3">MeG22</strain>
    </source>
</reference>
<dbReference type="Pfam" id="PF19313">
    <property type="entry name" value="DUF5916"/>
    <property type="match status" value="1"/>
</dbReference>
<dbReference type="GO" id="GO:0004553">
    <property type="term" value="F:hydrolase activity, hydrolyzing O-glycosyl compounds"/>
    <property type="evidence" value="ECO:0007669"/>
    <property type="project" value="InterPro"/>
</dbReference>
<evidence type="ECO:0000313" key="3">
    <source>
        <dbReference type="EMBL" id="BBE20293.1"/>
    </source>
</evidence>
<keyword evidence="4" id="KW-1185">Reference proteome</keyword>